<dbReference type="AlphaFoldDB" id="A0A143PP50"/>
<dbReference type="Gene3D" id="3.40.50.300">
    <property type="entry name" value="P-loop containing nucleotide triphosphate hydrolases"/>
    <property type="match status" value="2"/>
</dbReference>
<comment type="catalytic activity">
    <reaction evidence="15">
        <text>Couples ATP hydrolysis with the unwinding of duplex DNA by translocating in the 3'-5' direction.</text>
        <dbReference type="EC" id="5.6.2.4"/>
    </reaction>
</comment>
<keyword evidence="12" id="KW-0233">DNA recombination</keyword>
<dbReference type="GO" id="GO:0016787">
    <property type="term" value="F:hydrolase activity"/>
    <property type="evidence" value="ECO:0007669"/>
    <property type="project" value="UniProtKB-KW"/>
</dbReference>
<evidence type="ECO:0000256" key="2">
    <source>
        <dbReference type="ARBA" id="ARBA00001947"/>
    </source>
</evidence>
<dbReference type="InterPro" id="IPR004589">
    <property type="entry name" value="DNA_helicase_ATP-dep_RecQ"/>
</dbReference>
<dbReference type="NCBIfam" id="TIGR00614">
    <property type="entry name" value="recQ_fam"/>
    <property type="match status" value="1"/>
</dbReference>
<evidence type="ECO:0000256" key="10">
    <source>
        <dbReference type="ARBA" id="ARBA00022840"/>
    </source>
</evidence>
<dbReference type="GO" id="GO:0006281">
    <property type="term" value="P:DNA repair"/>
    <property type="evidence" value="ECO:0007669"/>
    <property type="project" value="UniProtKB-KW"/>
</dbReference>
<feature type="domain" description="HRDC" evidence="17">
    <location>
        <begin position="537"/>
        <end position="613"/>
    </location>
</feature>
<keyword evidence="8 20" id="KW-0347">Helicase</keyword>
<dbReference type="InterPro" id="IPR018982">
    <property type="entry name" value="RQC_domain"/>
</dbReference>
<dbReference type="InterPro" id="IPR011545">
    <property type="entry name" value="DEAD/DEAH_box_helicase_dom"/>
</dbReference>
<dbReference type="PANTHER" id="PTHR13710">
    <property type="entry name" value="DNA HELICASE RECQ FAMILY MEMBER"/>
    <property type="match status" value="1"/>
</dbReference>
<dbReference type="InterPro" id="IPR014001">
    <property type="entry name" value="Helicase_ATP-bd"/>
</dbReference>
<reference evidence="20 21" key="1">
    <citation type="journal article" date="2016" name="Genome Announc.">
        <title>First Complete Genome Sequence of a Subdivision 6 Acidobacterium Strain.</title>
        <authorList>
            <person name="Huang S."/>
            <person name="Vieira S."/>
            <person name="Bunk B."/>
            <person name="Riedel T."/>
            <person name="Sproer C."/>
            <person name="Overmann J."/>
        </authorList>
    </citation>
    <scope>NUCLEOTIDE SEQUENCE [LARGE SCALE GENOMIC DNA]</scope>
    <source>
        <strain evidence="21">DSM 100886 HEG_-6_39</strain>
    </source>
</reference>
<dbReference type="NCBIfam" id="TIGR01389">
    <property type="entry name" value="recQ"/>
    <property type="match status" value="1"/>
</dbReference>
<dbReference type="FunFam" id="3.40.50.300:FF:000296">
    <property type="entry name" value="ATP-dependent DNA helicase RecQ"/>
    <property type="match status" value="1"/>
</dbReference>
<keyword evidence="9" id="KW-0862">Zinc</keyword>
<dbReference type="GO" id="GO:0043590">
    <property type="term" value="C:bacterial nucleoid"/>
    <property type="evidence" value="ECO:0007669"/>
    <property type="project" value="TreeGrafter"/>
</dbReference>
<comment type="cofactor">
    <cofactor evidence="1">
        <name>Mg(2+)</name>
        <dbReference type="ChEBI" id="CHEBI:18420"/>
    </cofactor>
</comment>
<evidence type="ECO:0000256" key="12">
    <source>
        <dbReference type="ARBA" id="ARBA00023172"/>
    </source>
</evidence>
<evidence type="ECO:0000256" key="1">
    <source>
        <dbReference type="ARBA" id="ARBA00001946"/>
    </source>
</evidence>
<dbReference type="PATRIC" id="fig|1813736.3.peg.3326"/>
<dbReference type="EC" id="5.6.2.4" evidence="16"/>
<dbReference type="RefSeq" id="WP_157899248.1">
    <property type="nucleotide sequence ID" value="NZ_CP015136.1"/>
</dbReference>
<proteinExistence type="inferred from homology"/>
<organism evidence="20 21">
    <name type="scientific">Luteitalea pratensis</name>
    <dbReference type="NCBI Taxonomy" id="1855912"/>
    <lineage>
        <taxon>Bacteria</taxon>
        <taxon>Pseudomonadati</taxon>
        <taxon>Acidobacteriota</taxon>
        <taxon>Vicinamibacteria</taxon>
        <taxon>Vicinamibacterales</taxon>
        <taxon>Vicinamibacteraceae</taxon>
        <taxon>Luteitalea</taxon>
    </lineage>
</organism>
<dbReference type="EMBL" id="CP015136">
    <property type="protein sequence ID" value="AMY09898.1"/>
    <property type="molecule type" value="Genomic_DNA"/>
</dbReference>
<evidence type="ECO:0000256" key="3">
    <source>
        <dbReference type="ARBA" id="ARBA00005446"/>
    </source>
</evidence>
<evidence type="ECO:0000259" key="18">
    <source>
        <dbReference type="PROSITE" id="PS51192"/>
    </source>
</evidence>
<keyword evidence="7 20" id="KW-0378">Hydrolase</keyword>
<evidence type="ECO:0000256" key="8">
    <source>
        <dbReference type="ARBA" id="ARBA00022806"/>
    </source>
</evidence>
<evidence type="ECO:0000256" key="15">
    <source>
        <dbReference type="ARBA" id="ARBA00034617"/>
    </source>
</evidence>
<dbReference type="Pfam" id="PF00271">
    <property type="entry name" value="Helicase_C"/>
    <property type="match status" value="1"/>
</dbReference>
<evidence type="ECO:0000256" key="5">
    <source>
        <dbReference type="ARBA" id="ARBA00022741"/>
    </source>
</evidence>
<dbReference type="GO" id="GO:0009378">
    <property type="term" value="F:four-way junction helicase activity"/>
    <property type="evidence" value="ECO:0007669"/>
    <property type="project" value="TreeGrafter"/>
</dbReference>
<dbReference type="SMART" id="SM00956">
    <property type="entry name" value="RQC"/>
    <property type="match status" value="1"/>
</dbReference>
<dbReference type="GO" id="GO:0003677">
    <property type="term" value="F:DNA binding"/>
    <property type="evidence" value="ECO:0007669"/>
    <property type="project" value="UniProtKB-KW"/>
</dbReference>
<feature type="domain" description="Helicase ATP-binding" evidence="18">
    <location>
        <begin position="32"/>
        <end position="203"/>
    </location>
</feature>
<dbReference type="SMART" id="SM00487">
    <property type="entry name" value="DEXDc"/>
    <property type="match status" value="1"/>
</dbReference>
<dbReference type="PROSITE" id="PS51192">
    <property type="entry name" value="HELICASE_ATP_BIND_1"/>
    <property type="match status" value="1"/>
</dbReference>
<keyword evidence="13" id="KW-0234">DNA repair</keyword>
<dbReference type="InterPro" id="IPR002121">
    <property type="entry name" value="HRDC_dom"/>
</dbReference>
<dbReference type="GO" id="GO:0006260">
    <property type="term" value="P:DNA replication"/>
    <property type="evidence" value="ECO:0007669"/>
    <property type="project" value="InterPro"/>
</dbReference>
<dbReference type="GO" id="GO:0005524">
    <property type="term" value="F:ATP binding"/>
    <property type="evidence" value="ECO:0007669"/>
    <property type="project" value="UniProtKB-KW"/>
</dbReference>
<dbReference type="SUPFAM" id="SSF52540">
    <property type="entry name" value="P-loop containing nucleoside triphosphate hydrolases"/>
    <property type="match status" value="2"/>
</dbReference>
<evidence type="ECO:0000256" key="6">
    <source>
        <dbReference type="ARBA" id="ARBA00022763"/>
    </source>
</evidence>
<dbReference type="PANTHER" id="PTHR13710:SF105">
    <property type="entry name" value="ATP-DEPENDENT DNA HELICASE Q1"/>
    <property type="match status" value="1"/>
</dbReference>
<protein>
    <recommendedName>
        <fullName evidence="16">DNA helicase RecQ</fullName>
        <ecNumber evidence="16">5.6.2.4</ecNumber>
    </recommendedName>
</protein>
<dbReference type="Pfam" id="PF09382">
    <property type="entry name" value="RQC"/>
    <property type="match status" value="1"/>
</dbReference>
<dbReference type="PROSITE" id="PS51194">
    <property type="entry name" value="HELICASE_CTER"/>
    <property type="match status" value="1"/>
</dbReference>
<keyword evidence="6" id="KW-0227">DNA damage</keyword>
<gene>
    <name evidence="20" type="primary">recQ_1</name>
    <name evidence="20" type="ORF">LuPra_03125</name>
</gene>
<keyword evidence="14" id="KW-0413">Isomerase</keyword>
<dbReference type="InterPro" id="IPR027417">
    <property type="entry name" value="P-loop_NTPase"/>
</dbReference>
<comment type="cofactor">
    <cofactor evidence="2">
        <name>Zn(2+)</name>
        <dbReference type="ChEBI" id="CHEBI:29105"/>
    </cofactor>
</comment>
<dbReference type="GO" id="GO:0006310">
    <property type="term" value="P:DNA recombination"/>
    <property type="evidence" value="ECO:0007669"/>
    <property type="project" value="UniProtKB-UniRule"/>
</dbReference>
<evidence type="ECO:0000259" key="17">
    <source>
        <dbReference type="PROSITE" id="PS50967"/>
    </source>
</evidence>
<accession>A0A143PP50</accession>
<dbReference type="KEGG" id="abac:LuPra_03125"/>
<evidence type="ECO:0000256" key="11">
    <source>
        <dbReference type="ARBA" id="ARBA00023125"/>
    </source>
</evidence>
<keyword evidence="21" id="KW-1185">Reference proteome</keyword>
<name>A0A143PP50_LUTPR</name>
<dbReference type="Proteomes" id="UP000076079">
    <property type="component" value="Chromosome"/>
</dbReference>
<dbReference type="InterPro" id="IPR006293">
    <property type="entry name" value="DNA_helicase_ATP-dep_RecQ_bac"/>
</dbReference>
<evidence type="ECO:0000313" key="21">
    <source>
        <dbReference type="Proteomes" id="UP000076079"/>
    </source>
</evidence>
<dbReference type="GO" id="GO:0046872">
    <property type="term" value="F:metal ion binding"/>
    <property type="evidence" value="ECO:0007669"/>
    <property type="project" value="UniProtKB-KW"/>
</dbReference>
<dbReference type="STRING" id="1855912.LuPra_03125"/>
<dbReference type="SUPFAM" id="SSF47819">
    <property type="entry name" value="HRDC-like"/>
    <property type="match status" value="1"/>
</dbReference>
<keyword evidence="4" id="KW-0479">Metal-binding</keyword>
<feature type="domain" description="Helicase C-terminal" evidence="19">
    <location>
        <begin position="223"/>
        <end position="371"/>
    </location>
</feature>
<dbReference type="InterPro" id="IPR032284">
    <property type="entry name" value="RecQ_Zn-bd"/>
</dbReference>
<dbReference type="InterPro" id="IPR044876">
    <property type="entry name" value="HRDC_dom_sf"/>
</dbReference>
<dbReference type="InterPro" id="IPR010997">
    <property type="entry name" value="HRDC-like_sf"/>
</dbReference>
<dbReference type="Gene3D" id="1.10.150.80">
    <property type="entry name" value="HRDC domain"/>
    <property type="match status" value="1"/>
</dbReference>
<dbReference type="Pfam" id="PF00270">
    <property type="entry name" value="DEAD"/>
    <property type="match status" value="1"/>
</dbReference>
<dbReference type="Gene3D" id="1.10.10.10">
    <property type="entry name" value="Winged helix-like DNA-binding domain superfamily/Winged helix DNA-binding domain"/>
    <property type="match status" value="1"/>
</dbReference>
<dbReference type="OrthoDB" id="9763310at2"/>
<evidence type="ECO:0000256" key="13">
    <source>
        <dbReference type="ARBA" id="ARBA00023204"/>
    </source>
</evidence>
<evidence type="ECO:0000256" key="9">
    <source>
        <dbReference type="ARBA" id="ARBA00022833"/>
    </source>
</evidence>
<evidence type="ECO:0000259" key="19">
    <source>
        <dbReference type="PROSITE" id="PS51194"/>
    </source>
</evidence>
<evidence type="ECO:0000313" key="20">
    <source>
        <dbReference type="EMBL" id="AMY09898.1"/>
    </source>
</evidence>
<dbReference type="GO" id="GO:0009432">
    <property type="term" value="P:SOS response"/>
    <property type="evidence" value="ECO:0007669"/>
    <property type="project" value="UniProtKB-UniRule"/>
</dbReference>
<dbReference type="SMART" id="SM00341">
    <property type="entry name" value="HRDC"/>
    <property type="match status" value="1"/>
</dbReference>
<keyword evidence="11" id="KW-0238">DNA-binding</keyword>
<dbReference type="GO" id="GO:0005737">
    <property type="term" value="C:cytoplasm"/>
    <property type="evidence" value="ECO:0007669"/>
    <property type="project" value="TreeGrafter"/>
</dbReference>
<evidence type="ECO:0000256" key="16">
    <source>
        <dbReference type="NCBIfam" id="TIGR01389"/>
    </source>
</evidence>
<evidence type="ECO:0000256" key="14">
    <source>
        <dbReference type="ARBA" id="ARBA00023235"/>
    </source>
</evidence>
<reference evidence="21" key="2">
    <citation type="submission" date="2016-04" db="EMBL/GenBank/DDBJ databases">
        <title>First Complete Genome Sequence of a Subdivision 6 Acidobacterium.</title>
        <authorList>
            <person name="Huang S."/>
            <person name="Vieira S."/>
            <person name="Bunk B."/>
            <person name="Riedel T."/>
            <person name="Sproeer C."/>
            <person name="Overmann J."/>
        </authorList>
    </citation>
    <scope>NUCLEOTIDE SEQUENCE [LARGE SCALE GENOMIC DNA]</scope>
    <source>
        <strain evidence="21">DSM 100886 HEG_-6_39</strain>
    </source>
</reference>
<dbReference type="GO" id="GO:0043138">
    <property type="term" value="F:3'-5' DNA helicase activity"/>
    <property type="evidence" value="ECO:0007669"/>
    <property type="project" value="UniProtKB-EC"/>
</dbReference>
<dbReference type="CDD" id="cd17920">
    <property type="entry name" value="DEXHc_RecQ"/>
    <property type="match status" value="1"/>
</dbReference>
<keyword evidence="10" id="KW-0067">ATP-binding</keyword>
<keyword evidence="5" id="KW-0547">Nucleotide-binding</keyword>
<dbReference type="InterPro" id="IPR036388">
    <property type="entry name" value="WH-like_DNA-bd_sf"/>
</dbReference>
<sequence length="613" mass="67994">MSSTAALPATLEDVLARYWGYTQFRPHQREVMDAILAGRDSLLVMPTGGGKSLCFQAPALLKPGLAVVVSPLISLMKDQVDGLNANGVAAACYNSALDEDQKRDVVRAVREGHTRLLYVAPERLVGDGGERFVRWLAQVGVSFIAVDEAHCISQWGHDFRPEYRRLGQIRTLLPQASIHAFTATATGRVRRDIVAQLGLRDALEEVGSFDRPNLVYRVLLRDQLKRQVLDVLGRHRGEAGILYCPSRKEVDALSAWLVEEGWRAVPYHAGLTSDERARNQDAFLTEQADIVVATVAFGMGIHRSNVRFVVHTGAPQSLEHYQQESGRAGRDGLEAECVLITSGADFLKWRVMLEKNGEFTESAQGLLRDIERYTASTRCRHRHLVQYFGETYDRDDCGACDVCLGELEIVDDAVTIARKVLSCVARVEQRFGAAHVANVLVGKSSEAVTARGHAQLSTFGLFASVPVTEVRGYIEQLTALGYLRQTAGEYPVLVLSPEGRTLMRDGASEPPVVLFRQKRRAKDAGPRRSRVETESWEGVDRTLFERLRELRLTLARGRGVPPYVIFHDTTLRDMARLRPTSAEALRDIYGVGQRKAEDVGPAFLEVIRAANPV</sequence>
<dbReference type="Pfam" id="PF16124">
    <property type="entry name" value="RecQ_Zn_bind"/>
    <property type="match status" value="1"/>
</dbReference>
<dbReference type="GO" id="GO:0030894">
    <property type="term" value="C:replisome"/>
    <property type="evidence" value="ECO:0007669"/>
    <property type="project" value="TreeGrafter"/>
</dbReference>
<evidence type="ECO:0000256" key="4">
    <source>
        <dbReference type="ARBA" id="ARBA00022723"/>
    </source>
</evidence>
<dbReference type="InterPro" id="IPR001650">
    <property type="entry name" value="Helicase_C-like"/>
</dbReference>
<evidence type="ECO:0000256" key="7">
    <source>
        <dbReference type="ARBA" id="ARBA00022801"/>
    </source>
</evidence>
<dbReference type="SMART" id="SM00490">
    <property type="entry name" value="HELICc"/>
    <property type="match status" value="1"/>
</dbReference>
<comment type="similarity">
    <text evidence="3">Belongs to the helicase family. RecQ subfamily.</text>
</comment>
<dbReference type="Pfam" id="PF00570">
    <property type="entry name" value="HRDC"/>
    <property type="match status" value="1"/>
</dbReference>
<dbReference type="PROSITE" id="PS50967">
    <property type="entry name" value="HRDC"/>
    <property type="match status" value="1"/>
</dbReference>